<gene>
    <name evidence="2" type="ORF">GCM10009786_00160</name>
</gene>
<accession>A0ABP5MSA3</accession>
<sequence>MTGGIAETRVEPAPFGIRLAWRALAADEDRRDVAHALLASMLAPADPGSVRVTRQCPACGSSAHGAPVARLLNATASTSTADATRPPDPLISISYAPGLVAVGVAPAGALALGIDVELDSPSTRARVAEALGSARPPRTRETRGAVAAWTRLEAVAKARRAGLRGAYADASFTMLGDGTWRADPSPAGADDPAQALTLHGADRRITPTPNGASAILSLACAPRRPSTQSASPTTGSSGRASA</sequence>
<evidence type="ECO:0000313" key="3">
    <source>
        <dbReference type="Proteomes" id="UP001501084"/>
    </source>
</evidence>
<dbReference type="Proteomes" id="UP001501084">
    <property type="component" value="Unassembled WGS sequence"/>
</dbReference>
<organism evidence="2 3">
    <name type="scientific">Leucobacter alluvii</name>
    <dbReference type="NCBI Taxonomy" id="340321"/>
    <lineage>
        <taxon>Bacteria</taxon>
        <taxon>Bacillati</taxon>
        <taxon>Actinomycetota</taxon>
        <taxon>Actinomycetes</taxon>
        <taxon>Micrococcales</taxon>
        <taxon>Microbacteriaceae</taxon>
        <taxon>Leucobacter</taxon>
    </lineage>
</organism>
<dbReference type="RefSeq" id="WP_346056831.1">
    <property type="nucleotide sequence ID" value="NZ_BAAAOP010000001.1"/>
</dbReference>
<evidence type="ECO:0000256" key="1">
    <source>
        <dbReference type="SAM" id="MobiDB-lite"/>
    </source>
</evidence>
<reference evidence="3" key="1">
    <citation type="journal article" date="2019" name="Int. J. Syst. Evol. Microbiol.">
        <title>The Global Catalogue of Microorganisms (GCM) 10K type strain sequencing project: providing services to taxonomists for standard genome sequencing and annotation.</title>
        <authorList>
            <consortium name="The Broad Institute Genomics Platform"/>
            <consortium name="The Broad Institute Genome Sequencing Center for Infectious Disease"/>
            <person name="Wu L."/>
            <person name="Ma J."/>
        </authorList>
    </citation>
    <scope>NUCLEOTIDE SEQUENCE [LARGE SCALE GENOMIC DNA]</scope>
    <source>
        <strain evidence="3">JCM 14919</strain>
    </source>
</reference>
<dbReference type="EMBL" id="BAAAOP010000001">
    <property type="protein sequence ID" value="GAA2185124.1"/>
    <property type="molecule type" value="Genomic_DNA"/>
</dbReference>
<proteinExistence type="predicted"/>
<evidence type="ECO:0000313" key="2">
    <source>
        <dbReference type="EMBL" id="GAA2185124.1"/>
    </source>
</evidence>
<protein>
    <recommendedName>
        <fullName evidence="4">4'-phosphopantetheinyl transferase</fullName>
    </recommendedName>
</protein>
<name>A0ABP5MSA3_9MICO</name>
<keyword evidence="3" id="KW-1185">Reference proteome</keyword>
<evidence type="ECO:0008006" key="4">
    <source>
        <dbReference type="Google" id="ProtNLM"/>
    </source>
</evidence>
<comment type="caution">
    <text evidence="2">The sequence shown here is derived from an EMBL/GenBank/DDBJ whole genome shotgun (WGS) entry which is preliminary data.</text>
</comment>
<feature type="region of interest" description="Disordered" evidence="1">
    <location>
        <begin position="219"/>
        <end position="242"/>
    </location>
</feature>
<feature type="compositionally biased region" description="Polar residues" evidence="1">
    <location>
        <begin position="225"/>
        <end position="242"/>
    </location>
</feature>